<gene>
    <name evidence="1" type="ORF">FHS56_000355</name>
</gene>
<comment type="caution">
    <text evidence="1">The sequence shown here is derived from an EMBL/GenBank/DDBJ whole genome shotgun (WGS) entry which is preliminary data.</text>
</comment>
<keyword evidence="2" id="KW-1185">Reference proteome</keyword>
<reference evidence="1 2" key="1">
    <citation type="submission" date="2020-03" db="EMBL/GenBank/DDBJ databases">
        <title>Genomic Encyclopedia of Type Strains, Phase IV (KMG-IV): sequencing the most valuable type-strain genomes for metagenomic binning, comparative biology and taxonomic classification.</title>
        <authorList>
            <person name="Goeker M."/>
        </authorList>
    </citation>
    <scope>NUCLEOTIDE SEQUENCE [LARGE SCALE GENOMIC DNA]</scope>
    <source>
        <strain evidence="1 2">DSM 5718</strain>
    </source>
</reference>
<dbReference type="AlphaFoldDB" id="A0A846MN29"/>
<protein>
    <submittedName>
        <fullName evidence="1">Uncharacterized protein</fullName>
    </submittedName>
</protein>
<name>A0A846MN29_9BACT</name>
<organism evidence="1 2">
    <name type="scientific">Thermonema lapsum</name>
    <dbReference type="NCBI Taxonomy" id="28195"/>
    <lineage>
        <taxon>Bacteria</taxon>
        <taxon>Pseudomonadati</taxon>
        <taxon>Bacteroidota</taxon>
        <taxon>Cytophagia</taxon>
        <taxon>Cytophagales</taxon>
        <taxon>Thermonemataceae</taxon>
        <taxon>Thermonema</taxon>
    </lineage>
</organism>
<sequence length="34" mass="4130">MNRFNIDFYINKASFFTFYLNFSNLAEVFLRGKT</sequence>
<proteinExistence type="predicted"/>
<evidence type="ECO:0000313" key="1">
    <source>
        <dbReference type="EMBL" id="NIK72869.1"/>
    </source>
</evidence>
<evidence type="ECO:0000313" key="2">
    <source>
        <dbReference type="Proteomes" id="UP000537126"/>
    </source>
</evidence>
<dbReference type="EMBL" id="JAASRN010000001">
    <property type="protein sequence ID" value="NIK72869.1"/>
    <property type="molecule type" value="Genomic_DNA"/>
</dbReference>
<dbReference type="Proteomes" id="UP000537126">
    <property type="component" value="Unassembled WGS sequence"/>
</dbReference>
<accession>A0A846MN29</accession>